<dbReference type="Pfam" id="PF22807">
    <property type="entry name" value="TrAA12"/>
    <property type="match status" value="1"/>
</dbReference>
<gene>
    <name evidence="7" type="ORF">H8L32_13245</name>
</gene>
<dbReference type="InterPro" id="IPR054539">
    <property type="entry name" value="Beta-prop_PDH"/>
</dbReference>
<dbReference type="SUPFAM" id="SSF46626">
    <property type="entry name" value="Cytochrome c"/>
    <property type="match status" value="1"/>
</dbReference>
<accession>A0ABR6ZRC5</accession>
<evidence type="ECO:0000256" key="5">
    <source>
        <dbReference type="SAM" id="SignalP"/>
    </source>
</evidence>
<proteinExistence type="predicted"/>
<comment type="caution">
    <text evidence="7">The sequence shown here is derived from an EMBL/GenBank/DDBJ whole genome shotgun (WGS) entry which is preliminary data.</text>
</comment>
<reference evidence="7 8" key="1">
    <citation type="submission" date="2020-08" db="EMBL/GenBank/DDBJ databases">
        <title>Novel species isolated from subtropical streams in China.</title>
        <authorList>
            <person name="Lu H."/>
        </authorList>
    </citation>
    <scope>NUCLEOTIDE SEQUENCE [LARGE SCALE GENOMIC DNA]</scope>
    <source>
        <strain evidence="7 8">CY18W</strain>
    </source>
</reference>
<keyword evidence="2 4" id="KW-0479">Metal-binding</keyword>
<keyword evidence="8" id="KW-1185">Reference proteome</keyword>
<feature type="signal peptide" evidence="5">
    <location>
        <begin position="1"/>
        <end position="20"/>
    </location>
</feature>
<dbReference type="Pfam" id="PF13442">
    <property type="entry name" value="Cytochrome_CBB3"/>
    <property type="match status" value="1"/>
</dbReference>
<evidence type="ECO:0000313" key="7">
    <source>
        <dbReference type="EMBL" id="MBC3918451.1"/>
    </source>
</evidence>
<protein>
    <submittedName>
        <fullName evidence="7">PQQ-dependent sugar dehydrogenase</fullName>
    </submittedName>
</protein>
<evidence type="ECO:0000313" key="8">
    <source>
        <dbReference type="Proteomes" id="UP000650424"/>
    </source>
</evidence>
<dbReference type="InterPro" id="IPR009056">
    <property type="entry name" value="Cyt_c-like_dom"/>
</dbReference>
<dbReference type="InterPro" id="IPR011041">
    <property type="entry name" value="Quinoprot_gluc/sorb_DH_b-prop"/>
</dbReference>
<dbReference type="PANTHER" id="PTHR33546">
    <property type="entry name" value="LARGE, MULTIFUNCTIONAL SECRETED PROTEIN-RELATED"/>
    <property type="match status" value="1"/>
</dbReference>
<keyword evidence="1 4" id="KW-0349">Heme</keyword>
<dbReference type="RefSeq" id="WP_186947715.1">
    <property type="nucleotide sequence ID" value="NZ_JACOGF010000006.1"/>
</dbReference>
<dbReference type="InterPro" id="IPR036909">
    <property type="entry name" value="Cyt_c-like_dom_sf"/>
</dbReference>
<dbReference type="SUPFAM" id="SSF50952">
    <property type="entry name" value="Soluble quinoprotein glucose dehydrogenase"/>
    <property type="match status" value="1"/>
</dbReference>
<sequence>MKIITLLTTLLLLHTSSVFAGEGSDLYKQSCAQCHGANREGGLGPSLLKRPWAKVDWKKDSLQRFISEGSPNTGMPAWKNVLNQKQIAALAEYLLLPEPVAQAVVKETRADPYPELKKFRLPVGFSISVYSDQLANARGMAVTASGIVFVGSRKVGKIYAVINSGKDGVPPKVVTVAKGLDSPIGLTLLNGSLYVAEMTRVIRFDDIEKTYDKSPQLHVVKDDFPKDKWHGEKIIKAGPDGKLYIPIGAPCNVCDKEDAPHSKIYRMNPDGSGFEIYARGIRNSVGFAWHPASKEMWFTDNGRDEMGDNMPSDKLNYAPKAGMHFGFPYCAGGAVEDPEFHKNRRCEEFAEPAAKLGPHVASLGLAFNDGTQFPAQYRNQLFVAEHGSWNRTQKIGYRVALITLYNNKVVSDTVFIEGFLQDEKVIGRPVDIAFLPDGSMLISDDFGGRIYRVSYSENTKK</sequence>
<organism evidence="7 8">
    <name type="scientific">Undibacterium hunanense</name>
    <dbReference type="NCBI Taxonomy" id="2762292"/>
    <lineage>
        <taxon>Bacteria</taxon>
        <taxon>Pseudomonadati</taxon>
        <taxon>Pseudomonadota</taxon>
        <taxon>Betaproteobacteria</taxon>
        <taxon>Burkholderiales</taxon>
        <taxon>Oxalobacteraceae</taxon>
        <taxon>Undibacterium</taxon>
    </lineage>
</organism>
<dbReference type="PANTHER" id="PTHR33546:SF1">
    <property type="entry name" value="LARGE, MULTIFUNCTIONAL SECRETED PROTEIN"/>
    <property type="match status" value="1"/>
</dbReference>
<keyword evidence="5" id="KW-0732">Signal</keyword>
<evidence type="ECO:0000256" key="2">
    <source>
        <dbReference type="ARBA" id="ARBA00022723"/>
    </source>
</evidence>
<dbReference type="Gene3D" id="1.10.760.10">
    <property type="entry name" value="Cytochrome c-like domain"/>
    <property type="match status" value="1"/>
</dbReference>
<feature type="chain" id="PRO_5046146857" evidence="5">
    <location>
        <begin position="21"/>
        <end position="461"/>
    </location>
</feature>
<dbReference type="EMBL" id="JACOGF010000006">
    <property type="protein sequence ID" value="MBC3918451.1"/>
    <property type="molecule type" value="Genomic_DNA"/>
</dbReference>
<feature type="domain" description="Cytochrome c" evidence="6">
    <location>
        <begin position="18"/>
        <end position="98"/>
    </location>
</feature>
<evidence type="ECO:0000256" key="1">
    <source>
        <dbReference type="ARBA" id="ARBA00022617"/>
    </source>
</evidence>
<evidence type="ECO:0000259" key="6">
    <source>
        <dbReference type="PROSITE" id="PS51007"/>
    </source>
</evidence>
<name>A0ABR6ZRC5_9BURK</name>
<keyword evidence="3 4" id="KW-0408">Iron</keyword>
<evidence type="ECO:0000256" key="3">
    <source>
        <dbReference type="ARBA" id="ARBA00023004"/>
    </source>
</evidence>
<dbReference type="Gene3D" id="2.120.10.30">
    <property type="entry name" value="TolB, C-terminal domain"/>
    <property type="match status" value="1"/>
</dbReference>
<dbReference type="InterPro" id="IPR011042">
    <property type="entry name" value="6-blade_b-propeller_TolB-like"/>
</dbReference>
<dbReference type="Proteomes" id="UP000650424">
    <property type="component" value="Unassembled WGS sequence"/>
</dbReference>
<evidence type="ECO:0000256" key="4">
    <source>
        <dbReference type="PROSITE-ProRule" id="PRU00433"/>
    </source>
</evidence>
<dbReference type="PROSITE" id="PS51007">
    <property type="entry name" value="CYTC"/>
    <property type="match status" value="1"/>
</dbReference>